<feature type="compositionally biased region" description="Basic and acidic residues" evidence="1">
    <location>
        <begin position="356"/>
        <end position="370"/>
    </location>
</feature>
<proteinExistence type="predicted"/>
<feature type="region of interest" description="Disordered" evidence="1">
    <location>
        <begin position="221"/>
        <end position="398"/>
    </location>
</feature>
<feature type="compositionally biased region" description="Basic and acidic residues" evidence="1">
    <location>
        <begin position="233"/>
        <end position="278"/>
    </location>
</feature>
<accession>A0A1Q9CCZ6</accession>
<gene>
    <name evidence="2" type="ORF">AK812_SmicGene38756</name>
</gene>
<evidence type="ECO:0000313" key="2">
    <source>
        <dbReference type="EMBL" id="OLP80786.1"/>
    </source>
</evidence>
<keyword evidence="3" id="KW-1185">Reference proteome</keyword>
<evidence type="ECO:0000313" key="3">
    <source>
        <dbReference type="Proteomes" id="UP000186817"/>
    </source>
</evidence>
<name>A0A1Q9CCZ6_SYMMI</name>
<feature type="region of interest" description="Disordered" evidence="1">
    <location>
        <begin position="545"/>
        <end position="573"/>
    </location>
</feature>
<feature type="compositionally biased region" description="Pro residues" evidence="1">
    <location>
        <begin position="132"/>
        <end position="144"/>
    </location>
</feature>
<sequence length="613" mass="67217">MQNKSAKGQYAGRRIVVPSAPSPVSGHAALPPVWDVLAELMQFPDETLWPALRDLGPEDLMRMHDLLGSAFADRMGLTPLRFQNPPPDVDMEDKTRPEVPPAAPDTNMMGPPATDTTADPNSDLLGLGEDGPPAPTSVPDPTPPETTRRSGYAEGGPLPNLGNQDVWNPAWLRQLDPSDLDQDSYDWVDVSPPLPRVMAENGPWSNREGWKIRVCSGPVDAAAAPDAGADAISHSEGKKNAKSTQEKQEMEHSPGAEWRHLQPEKHARVQKDRPELRTEGLVVGVVTWHDNNGRSERPAAGGTPGRGLSTSSGPERTERGAVTKATENGPAAPPEGSGRHGERDLSEEDEAMARTLRSDRTANRKDGHKDTTKRKQIKSKQPTDRAASQRLQGGRLPLRPIQTSLIKLSYCRRAEEGLPVGTLVGLPRRPHVLEEQASWRLEDPGLAWAPNSSSTGERKEFVQAKFEEDVEEEDTRLCSTATNKEVSNMTIYPVKRFTGYVARPDYMAMRQAFASKFGEFEDKRVPAKEYSERKLHELETGEFRAEPVLSPQPRRTDTPNKGNGTGRGGTGKDKGKVHITLGYLNLVGDGYFAVIFMAGEKFHAPTWARSAHG</sequence>
<dbReference type="Proteomes" id="UP000186817">
    <property type="component" value="Unassembled WGS sequence"/>
</dbReference>
<feature type="region of interest" description="Disordered" evidence="1">
    <location>
        <begin position="78"/>
        <end position="165"/>
    </location>
</feature>
<feature type="region of interest" description="Disordered" evidence="1">
    <location>
        <begin position="1"/>
        <end position="26"/>
    </location>
</feature>
<evidence type="ECO:0000256" key="1">
    <source>
        <dbReference type="SAM" id="MobiDB-lite"/>
    </source>
</evidence>
<dbReference type="AlphaFoldDB" id="A0A1Q9CCZ6"/>
<protein>
    <submittedName>
        <fullName evidence="2">Uncharacterized protein</fullName>
    </submittedName>
</protein>
<comment type="caution">
    <text evidence="2">The sequence shown here is derived from an EMBL/GenBank/DDBJ whole genome shotgun (WGS) entry which is preliminary data.</text>
</comment>
<organism evidence="2 3">
    <name type="scientific">Symbiodinium microadriaticum</name>
    <name type="common">Dinoflagellate</name>
    <name type="synonym">Zooxanthella microadriatica</name>
    <dbReference type="NCBI Taxonomy" id="2951"/>
    <lineage>
        <taxon>Eukaryota</taxon>
        <taxon>Sar</taxon>
        <taxon>Alveolata</taxon>
        <taxon>Dinophyceae</taxon>
        <taxon>Suessiales</taxon>
        <taxon>Symbiodiniaceae</taxon>
        <taxon>Symbiodinium</taxon>
    </lineage>
</organism>
<reference evidence="2 3" key="1">
    <citation type="submission" date="2016-02" db="EMBL/GenBank/DDBJ databases">
        <title>Genome analysis of coral dinoflagellate symbionts highlights evolutionary adaptations to a symbiotic lifestyle.</title>
        <authorList>
            <person name="Aranda M."/>
            <person name="Li Y."/>
            <person name="Liew Y.J."/>
            <person name="Baumgarten S."/>
            <person name="Simakov O."/>
            <person name="Wilson M."/>
            <person name="Piel J."/>
            <person name="Ashoor H."/>
            <person name="Bougouffa S."/>
            <person name="Bajic V.B."/>
            <person name="Ryu T."/>
            <person name="Ravasi T."/>
            <person name="Bayer T."/>
            <person name="Micklem G."/>
            <person name="Kim H."/>
            <person name="Bhak J."/>
            <person name="Lajeunesse T.C."/>
            <person name="Voolstra C.R."/>
        </authorList>
    </citation>
    <scope>NUCLEOTIDE SEQUENCE [LARGE SCALE GENOMIC DNA]</scope>
    <source>
        <strain evidence="2 3">CCMP2467</strain>
    </source>
</reference>
<dbReference type="EMBL" id="LSRX01001345">
    <property type="protein sequence ID" value="OLP80786.1"/>
    <property type="molecule type" value="Genomic_DNA"/>
</dbReference>
<feature type="compositionally biased region" description="Low complexity" evidence="1">
    <location>
        <begin position="221"/>
        <end position="231"/>
    </location>
</feature>